<dbReference type="OrthoDB" id="78948at2759"/>
<proteinExistence type="predicted"/>
<gene>
    <name evidence="1" type="ORF">ACHHYP_03423</name>
</gene>
<name>A0A1V9ZRU3_ACHHY</name>
<dbReference type="AlphaFoldDB" id="A0A1V9ZRU3"/>
<evidence type="ECO:0000313" key="1">
    <source>
        <dbReference type="EMBL" id="OQS00500.1"/>
    </source>
</evidence>
<organism evidence="1 2">
    <name type="scientific">Achlya hypogyna</name>
    <name type="common">Oomycete</name>
    <name type="synonym">Protoachlya hypogyna</name>
    <dbReference type="NCBI Taxonomy" id="1202772"/>
    <lineage>
        <taxon>Eukaryota</taxon>
        <taxon>Sar</taxon>
        <taxon>Stramenopiles</taxon>
        <taxon>Oomycota</taxon>
        <taxon>Saprolegniomycetes</taxon>
        <taxon>Saprolegniales</taxon>
        <taxon>Achlyaceae</taxon>
        <taxon>Achlya</taxon>
    </lineage>
</organism>
<dbReference type="Proteomes" id="UP000243579">
    <property type="component" value="Unassembled WGS sequence"/>
</dbReference>
<sequence length="110" mass="12134">ELIGREVSDLGNGGQIVVTAPIAKWLEAQELAHTMWSDDHPFLVQDLGVYRVADLKIDLGIAEVLPLSLKDRRMHFGPIANIQSRKSYTRHDSTAYGLVGSPRATLGRLV</sequence>
<evidence type="ECO:0000313" key="2">
    <source>
        <dbReference type="Proteomes" id="UP000243579"/>
    </source>
</evidence>
<reference evidence="1 2" key="1">
    <citation type="journal article" date="2014" name="Genome Biol. Evol.">
        <title>The secreted proteins of Achlya hypogyna and Thraustotheca clavata identify the ancestral oomycete secretome and reveal gene acquisitions by horizontal gene transfer.</title>
        <authorList>
            <person name="Misner I."/>
            <person name="Blouin N."/>
            <person name="Leonard G."/>
            <person name="Richards T.A."/>
            <person name="Lane C.E."/>
        </authorList>
    </citation>
    <scope>NUCLEOTIDE SEQUENCE [LARGE SCALE GENOMIC DNA]</scope>
    <source>
        <strain evidence="1 2">ATCC 48635</strain>
    </source>
</reference>
<feature type="non-terminal residue" evidence="1">
    <location>
        <position position="1"/>
    </location>
</feature>
<keyword evidence="2" id="KW-1185">Reference proteome</keyword>
<protein>
    <submittedName>
        <fullName evidence="1">Uncharacterized protein</fullName>
    </submittedName>
</protein>
<dbReference type="EMBL" id="JNBR01000030">
    <property type="protein sequence ID" value="OQS00500.1"/>
    <property type="molecule type" value="Genomic_DNA"/>
</dbReference>
<accession>A0A1V9ZRU3</accession>
<comment type="caution">
    <text evidence="1">The sequence shown here is derived from an EMBL/GenBank/DDBJ whole genome shotgun (WGS) entry which is preliminary data.</text>
</comment>